<evidence type="ECO:0000313" key="1">
    <source>
        <dbReference type="EMBL" id="GAU33826.1"/>
    </source>
</evidence>
<name>A0A2Z6MMT1_TRISU</name>
<evidence type="ECO:0000313" key="2">
    <source>
        <dbReference type="Proteomes" id="UP000242715"/>
    </source>
</evidence>
<dbReference type="Proteomes" id="UP000242715">
    <property type="component" value="Unassembled WGS sequence"/>
</dbReference>
<proteinExistence type="predicted"/>
<organism evidence="1 2">
    <name type="scientific">Trifolium subterraneum</name>
    <name type="common">Subterranean clover</name>
    <dbReference type="NCBI Taxonomy" id="3900"/>
    <lineage>
        <taxon>Eukaryota</taxon>
        <taxon>Viridiplantae</taxon>
        <taxon>Streptophyta</taxon>
        <taxon>Embryophyta</taxon>
        <taxon>Tracheophyta</taxon>
        <taxon>Spermatophyta</taxon>
        <taxon>Magnoliopsida</taxon>
        <taxon>eudicotyledons</taxon>
        <taxon>Gunneridae</taxon>
        <taxon>Pentapetalae</taxon>
        <taxon>rosids</taxon>
        <taxon>fabids</taxon>
        <taxon>Fabales</taxon>
        <taxon>Fabaceae</taxon>
        <taxon>Papilionoideae</taxon>
        <taxon>50 kb inversion clade</taxon>
        <taxon>NPAAA clade</taxon>
        <taxon>Hologalegina</taxon>
        <taxon>IRL clade</taxon>
        <taxon>Trifolieae</taxon>
        <taxon>Trifolium</taxon>
    </lineage>
</organism>
<reference evidence="2" key="1">
    <citation type="journal article" date="2017" name="Front. Plant Sci.">
        <title>Climate Clever Clovers: New Paradigm to Reduce the Environmental Footprint of Ruminants by Breeding Low Methanogenic Forages Utilizing Haplotype Variation.</title>
        <authorList>
            <person name="Kaur P."/>
            <person name="Appels R."/>
            <person name="Bayer P.E."/>
            <person name="Keeble-Gagnere G."/>
            <person name="Wang J."/>
            <person name="Hirakawa H."/>
            <person name="Shirasawa K."/>
            <person name="Vercoe P."/>
            <person name="Stefanova K."/>
            <person name="Durmic Z."/>
            <person name="Nichols P."/>
            <person name="Revell C."/>
            <person name="Isobe S.N."/>
            <person name="Edwards D."/>
            <person name="Erskine W."/>
        </authorList>
    </citation>
    <scope>NUCLEOTIDE SEQUENCE [LARGE SCALE GENOMIC DNA]</scope>
    <source>
        <strain evidence="2">cv. Daliak</strain>
    </source>
</reference>
<accession>A0A2Z6MMT1</accession>
<keyword evidence="2" id="KW-1185">Reference proteome</keyword>
<dbReference type="EMBL" id="DF973537">
    <property type="protein sequence ID" value="GAU33826.1"/>
    <property type="molecule type" value="Genomic_DNA"/>
</dbReference>
<protein>
    <submittedName>
        <fullName evidence="1">Uncharacterized protein</fullName>
    </submittedName>
</protein>
<gene>
    <name evidence="1" type="ORF">TSUD_221640</name>
</gene>
<sequence>MKLKFPTVGVVLEGKRLWLLTDYSTCALQLRSYDKNGLGFDVVSNFMAKWSEFRVTVCHALWSWRNEMVHDGNFYAASAVEDGGLKHFQLTNQCPPPVYLIELPSSALEIHSIPSHPL</sequence>
<dbReference type="AlphaFoldDB" id="A0A2Z6MMT1"/>